<evidence type="ECO:0000313" key="5">
    <source>
        <dbReference type="EMBL" id="OGL72272.1"/>
    </source>
</evidence>
<dbReference type="InterPro" id="IPR003439">
    <property type="entry name" value="ABC_transporter-like_ATP-bd"/>
</dbReference>
<dbReference type="Pfam" id="PF00005">
    <property type="entry name" value="ABC_tran"/>
    <property type="match status" value="1"/>
</dbReference>
<sequence>MNALLEVRNLSVRLNQADVIRDVSFSVEAGKTVAVIGPNGSGKTTLFRALLGILPYEGEIIWHRRARFGYVPQQLEFDRAFPLTVRELFLLKRPRAGFWLPSESVSALIQNALNHVGAEHLVNRRVGHLSGGELQRVLIATALFEKPDVLFFDEPTAGIDIGGEVTVYKLIEHLAEELKLTVFLISHDLAVVSRYVDQVLCINQRLLCSGAPEKVLTAEQLRALYGSEAAVYRHEHEEEEGRRGHHGQPL</sequence>
<keyword evidence="3" id="KW-0067">ATP-binding</keyword>
<evidence type="ECO:0000259" key="4">
    <source>
        <dbReference type="PROSITE" id="PS50893"/>
    </source>
</evidence>
<comment type="caution">
    <text evidence="5">The sequence shown here is derived from an EMBL/GenBank/DDBJ whole genome shotgun (WGS) entry which is preliminary data.</text>
</comment>
<dbReference type="PROSITE" id="PS00211">
    <property type="entry name" value="ABC_TRANSPORTER_1"/>
    <property type="match status" value="1"/>
</dbReference>
<dbReference type="CDD" id="cd03235">
    <property type="entry name" value="ABC_Metallic_Cations"/>
    <property type="match status" value="1"/>
</dbReference>
<feature type="domain" description="ABC transporter" evidence="4">
    <location>
        <begin position="5"/>
        <end position="229"/>
    </location>
</feature>
<dbReference type="InterPro" id="IPR027417">
    <property type="entry name" value="P-loop_NTPase"/>
</dbReference>
<dbReference type="PROSITE" id="PS50893">
    <property type="entry name" value="ABC_TRANSPORTER_2"/>
    <property type="match status" value="1"/>
</dbReference>
<proteinExistence type="predicted"/>
<dbReference type="PANTHER" id="PTHR42734">
    <property type="entry name" value="METAL TRANSPORT SYSTEM ATP-BINDING PROTEIN TM_0124-RELATED"/>
    <property type="match status" value="1"/>
</dbReference>
<organism evidence="5 6">
    <name type="scientific">Candidatus Uhrbacteria bacterium RIFCSPHIGHO2_02_FULL_57_19</name>
    <dbReference type="NCBI Taxonomy" id="1802391"/>
    <lineage>
        <taxon>Bacteria</taxon>
        <taxon>Candidatus Uhriibacteriota</taxon>
    </lineage>
</organism>
<dbReference type="InterPro" id="IPR050153">
    <property type="entry name" value="Metal_Ion_Import_ABC"/>
</dbReference>
<dbReference type="STRING" id="1802391.A3D72_02740"/>
<dbReference type="InterPro" id="IPR017871">
    <property type="entry name" value="ABC_transporter-like_CS"/>
</dbReference>
<dbReference type="EMBL" id="MGDZ01000069">
    <property type="protein sequence ID" value="OGL72272.1"/>
    <property type="molecule type" value="Genomic_DNA"/>
</dbReference>
<name>A0A1F7U230_9BACT</name>
<evidence type="ECO:0000313" key="6">
    <source>
        <dbReference type="Proteomes" id="UP000176303"/>
    </source>
</evidence>
<accession>A0A1F7U230</accession>
<evidence type="ECO:0000256" key="1">
    <source>
        <dbReference type="ARBA" id="ARBA00022448"/>
    </source>
</evidence>
<protein>
    <recommendedName>
        <fullName evidence="4">ABC transporter domain-containing protein</fullName>
    </recommendedName>
</protein>
<reference evidence="5 6" key="1">
    <citation type="journal article" date="2016" name="Nat. Commun.">
        <title>Thousands of microbial genomes shed light on interconnected biogeochemical processes in an aquifer system.</title>
        <authorList>
            <person name="Anantharaman K."/>
            <person name="Brown C.T."/>
            <person name="Hug L.A."/>
            <person name="Sharon I."/>
            <person name="Castelle C.J."/>
            <person name="Probst A.J."/>
            <person name="Thomas B.C."/>
            <person name="Singh A."/>
            <person name="Wilkins M.J."/>
            <person name="Karaoz U."/>
            <person name="Brodie E.L."/>
            <person name="Williams K.H."/>
            <person name="Hubbard S.S."/>
            <person name="Banfield J.F."/>
        </authorList>
    </citation>
    <scope>NUCLEOTIDE SEQUENCE [LARGE SCALE GENOMIC DNA]</scope>
</reference>
<dbReference type="Gene3D" id="3.40.50.300">
    <property type="entry name" value="P-loop containing nucleotide triphosphate hydrolases"/>
    <property type="match status" value="1"/>
</dbReference>
<gene>
    <name evidence="5" type="ORF">A3D72_02740</name>
</gene>
<dbReference type="SMART" id="SM00382">
    <property type="entry name" value="AAA"/>
    <property type="match status" value="1"/>
</dbReference>
<dbReference type="Proteomes" id="UP000176303">
    <property type="component" value="Unassembled WGS sequence"/>
</dbReference>
<dbReference type="GO" id="GO:0005524">
    <property type="term" value="F:ATP binding"/>
    <property type="evidence" value="ECO:0007669"/>
    <property type="project" value="UniProtKB-KW"/>
</dbReference>
<keyword evidence="1" id="KW-0813">Transport</keyword>
<dbReference type="InterPro" id="IPR003593">
    <property type="entry name" value="AAA+_ATPase"/>
</dbReference>
<evidence type="ECO:0000256" key="3">
    <source>
        <dbReference type="ARBA" id="ARBA00022840"/>
    </source>
</evidence>
<dbReference type="SUPFAM" id="SSF52540">
    <property type="entry name" value="P-loop containing nucleoside triphosphate hydrolases"/>
    <property type="match status" value="1"/>
</dbReference>
<keyword evidence="2" id="KW-0547">Nucleotide-binding</keyword>
<dbReference type="AlphaFoldDB" id="A0A1F7U230"/>
<evidence type="ECO:0000256" key="2">
    <source>
        <dbReference type="ARBA" id="ARBA00022741"/>
    </source>
</evidence>
<dbReference type="GO" id="GO:0016887">
    <property type="term" value="F:ATP hydrolysis activity"/>
    <property type="evidence" value="ECO:0007669"/>
    <property type="project" value="InterPro"/>
</dbReference>